<dbReference type="GO" id="GO:0008948">
    <property type="term" value="F:oxaloacetate decarboxylase activity"/>
    <property type="evidence" value="ECO:0007669"/>
    <property type="project" value="TreeGrafter"/>
</dbReference>
<feature type="binding site" evidence="5">
    <location>
        <position position="132"/>
    </location>
    <ligand>
        <name>substrate</name>
    </ligand>
</feature>
<protein>
    <recommendedName>
        <fullName evidence="2">Putative 4-hydroxy-4-methyl-2-oxoglutarate aldolase</fullName>
    </recommendedName>
    <alternativeName>
        <fullName evidence="3">Regulator of ribonuclease activity homolog</fullName>
    </alternativeName>
    <alternativeName>
        <fullName evidence="4">RraA-like protein</fullName>
    </alternativeName>
</protein>
<feature type="binding site" evidence="5">
    <location>
        <begin position="110"/>
        <end position="113"/>
    </location>
    <ligand>
        <name>substrate</name>
    </ligand>
</feature>
<dbReference type="Pfam" id="PF03737">
    <property type="entry name" value="RraA-like"/>
    <property type="match status" value="1"/>
</dbReference>
<evidence type="ECO:0000256" key="1">
    <source>
        <dbReference type="ARBA" id="ARBA00001968"/>
    </source>
</evidence>
<dbReference type="SUPFAM" id="SSF89562">
    <property type="entry name" value="RraA-like"/>
    <property type="match status" value="1"/>
</dbReference>
<comment type="cofactor">
    <cofactor evidence="1">
        <name>a divalent metal cation</name>
        <dbReference type="ChEBI" id="CHEBI:60240"/>
    </cofactor>
</comment>
<sequence length="232" mass="24963">MDTTATYSTDADLFRALKTELFTAVVGDILDTLGHRRQFLPAGIKPLSDDMKIAGRAMPVLEADVFSDGQGSFGPLADKPFGIMFEALDSLKPGDVYIATGSSLRYALWGGLMSTRAIHLKAAGAILDGYVRDAGEIERLGFPAFSRGIYAQDQGPRGKVIDYNTPIEIEGVRIEPGDLLYGDREGVLVIPKAVEKEAISLALEKVRTENKVAEAIRGGMSTVEAFATFGVM</sequence>
<dbReference type="STRING" id="410764.GA0061103_1353"/>
<dbReference type="PANTHER" id="PTHR33254">
    <property type="entry name" value="4-HYDROXY-4-METHYL-2-OXOGLUTARATE ALDOLASE 3-RELATED"/>
    <property type="match status" value="1"/>
</dbReference>
<comment type="cofactor">
    <cofactor evidence="5">
        <name>Mg(2+)</name>
        <dbReference type="ChEBI" id="CHEBI:18420"/>
    </cofactor>
</comment>
<dbReference type="CDD" id="cd16841">
    <property type="entry name" value="RraA_family"/>
    <property type="match status" value="1"/>
</dbReference>
<feature type="binding site" evidence="5">
    <location>
        <position position="133"/>
    </location>
    <ligand>
        <name>Mg(2+)</name>
        <dbReference type="ChEBI" id="CHEBI:18420"/>
    </ligand>
</feature>
<evidence type="ECO:0000256" key="5">
    <source>
        <dbReference type="PIRSR" id="PIRSR605493-1"/>
    </source>
</evidence>
<evidence type="ECO:0000256" key="4">
    <source>
        <dbReference type="ARBA" id="ARBA00030169"/>
    </source>
</evidence>
<name>A0A1C3U1W2_9HYPH</name>
<dbReference type="GO" id="GO:0046872">
    <property type="term" value="F:metal ion binding"/>
    <property type="evidence" value="ECO:0007669"/>
    <property type="project" value="UniProtKB-KW"/>
</dbReference>
<evidence type="ECO:0000256" key="2">
    <source>
        <dbReference type="ARBA" id="ARBA00016549"/>
    </source>
</evidence>
<dbReference type="Gene3D" id="3.50.30.40">
    <property type="entry name" value="Ribonuclease E inhibitor RraA/RraA-like"/>
    <property type="match status" value="1"/>
</dbReference>
<dbReference type="InterPro" id="IPR005493">
    <property type="entry name" value="RraA/RraA-like"/>
</dbReference>
<evidence type="ECO:0000313" key="7">
    <source>
        <dbReference type="Proteomes" id="UP000199101"/>
    </source>
</evidence>
<keyword evidence="5" id="KW-0460">Magnesium</keyword>
<dbReference type="RefSeq" id="WP_092706464.1">
    <property type="nucleotide sequence ID" value="NZ_FMAG01000001.1"/>
</dbReference>
<keyword evidence="5" id="KW-0479">Metal-binding</keyword>
<evidence type="ECO:0000313" key="6">
    <source>
        <dbReference type="EMBL" id="SCB09355.1"/>
    </source>
</evidence>
<reference evidence="7" key="1">
    <citation type="submission" date="2016-08" db="EMBL/GenBank/DDBJ databases">
        <authorList>
            <person name="Varghese N."/>
            <person name="Submissions Spin"/>
        </authorList>
    </citation>
    <scope>NUCLEOTIDE SEQUENCE [LARGE SCALE GENOMIC DNA]</scope>
    <source>
        <strain evidence="7">HAMBI 2975</strain>
    </source>
</reference>
<dbReference type="OrthoDB" id="9812532at2"/>
<dbReference type="InterPro" id="IPR036704">
    <property type="entry name" value="RraA/RraA-like_sf"/>
</dbReference>
<dbReference type="Proteomes" id="UP000199101">
    <property type="component" value="Unassembled WGS sequence"/>
</dbReference>
<dbReference type="PANTHER" id="PTHR33254:SF4">
    <property type="entry name" value="4-HYDROXY-4-METHYL-2-OXOGLUTARATE ALDOLASE 3-RELATED"/>
    <property type="match status" value="1"/>
</dbReference>
<dbReference type="GO" id="GO:0047443">
    <property type="term" value="F:4-hydroxy-4-methyl-2-oxoglutarate aldolase activity"/>
    <property type="evidence" value="ECO:0007669"/>
    <property type="project" value="TreeGrafter"/>
</dbReference>
<dbReference type="EMBL" id="FMAG01000001">
    <property type="protein sequence ID" value="SCB09355.1"/>
    <property type="molecule type" value="Genomic_DNA"/>
</dbReference>
<accession>A0A1C3U1W2</accession>
<proteinExistence type="predicted"/>
<keyword evidence="7" id="KW-1185">Reference proteome</keyword>
<organism evidence="6 7">
    <name type="scientific">Rhizobium multihospitium</name>
    <dbReference type="NCBI Taxonomy" id="410764"/>
    <lineage>
        <taxon>Bacteria</taxon>
        <taxon>Pseudomonadati</taxon>
        <taxon>Pseudomonadota</taxon>
        <taxon>Alphaproteobacteria</taxon>
        <taxon>Hyphomicrobiales</taxon>
        <taxon>Rhizobiaceae</taxon>
        <taxon>Rhizobium/Agrobacterium group</taxon>
        <taxon>Rhizobium</taxon>
    </lineage>
</organism>
<evidence type="ECO:0000256" key="3">
    <source>
        <dbReference type="ARBA" id="ARBA00029596"/>
    </source>
</evidence>
<gene>
    <name evidence="6" type="ORF">GA0061103_1353</name>
</gene>
<dbReference type="AlphaFoldDB" id="A0A1C3U1W2"/>